<name>A0A158QYM9_NIPBR</name>
<feature type="region of interest" description="Disordered" evidence="13">
    <location>
        <begin position="65"/>
        <end position="89"/>
    </location>
</feature>
<dbReference type="OMA" id="HTAIIME"/>
<keyword evidence="6 12" id="KW-0863">Zinc-finger</keyword>
<comment type="function">
    <text evidence="1">Transcription repressor.</text>
</comment>
<evidence type="ECO:0000256" key="3">
    <source>
        <dbReference type="ARBA" id="ARBA00022414"/>
    </source>
</evidence>
<dbReference type="PANTHER" id="PTHR46297:SF1">
    <property type="entry name" value="ZINC FINGER CCCH-TYPE WITH G PATCH DOMAIN-CONTAINING PROTEIN"/>
    <property type="match status" value="1"/>
</dbReference>
<gene>
    <name evidence="16" type="ORF">NBR_LOCUS8738</name>
</gene>
<evidence type="ECO:0000256" key="13">
    <source>
        <dbReference type="SAM" id="MobiDB-lite"/>
    </source>
</evidence>
<keyword evidence="8" id="KW-0805">Transcription regulation</keyword>
<evidence type="ECO:0000256" key="1">
    <source>
        <dbReference type="ARBA" id="ARBA00004062"/>
    </source>
</evidence>
<dbReference type="PROSITE" id="PS50103">
    <property type="entry name" value="ZF_C3H1"/>
    <property type="match status" value="1"/>
</dbReference>
<dbReference type="EMBL" id="UYSL01020045">
    <property type="protein sequence ID" value="VDL72327.1"/>
    <property type="molecule type" value="Genomic_DNA"/>
</dbReference>
<evidence type="ECO:0000256" key="11">
    <source>
        <dbReference type="ARBA" id="ARBA00023242"/>
    </source>
</evidence>
<dbReference type="SMART" id="SM00443">
    <property type="entry name" value="G_patch"/>
    <property type="match status" value="1"/>
</dbReference>
<feature type="domain" description="G-patch" evidence="15">
    <location>
        <begin position="300"/>
        <end position="346"/>
    </location>
</feature>
<evidence type="ECO:0000313" key="18">
    <source>
        <dbReference type="WBParaSite" id="NBR_0000873701-mRNA-1"/>
    </source>
</evidence>
<keyword evidence="17" id="KW-1185">Reference proteome</keyword>
<evidence type="ECO:0000256" key="8">
    <source>
        <dbReference type="ARBA" id="ARBA00023015"/>
    </source>
</evidence>
<dbReference type="PROSITE" id="PS50174">
    <property type="entry name" value="G_PATCH"/>
    <property type="match status" value="1"/>
</dbReference>
<dbReference type="InterPro" id="IPR000571">
    <property type="entry name" value="Znf_CCCH"/>
</dbReference>
<evidence type="ECO:0000259" key="14">
    <source>
        <dbReference type="PROSITE" id="PS50103"/>
    </source>
</evidence>
<dbReference type="SMART" id="SM00356">
    <property type="entry name" value="ZnF_C3H1"/>
    <property type="match status" value="1"/>
</dbReference>
<evidence type="ECO:0000256" key="4">
    <source>
        <dbReference type="ARBA" id="ARBA00022491"/>
    </source>
</evidence>
<dbReference type="GO" id="GO:0000978">
    <property type="term" value="F:RNA polymerase II cis-regulatory region sequence-specific DNA binding"/>
    <property type="evidence" value="ECO:0007669"/>
    <property type="project" value="TreeGrafter"/>
</dbReference>
<reference evidence="18" key="1">
    <citation type="submission" date="2016-04" db="UniProtKB">
        <authorList>
            <consortium name="WormBaseParasite"/>
        </authorList>
    </citation>
    <scope>IDENTIFICATION</scope>
</reference>
<keyword evidence="5 12" id="KW-0479">Metal-binding</keyword>
<keyword evidence="4" id="KW-0678">Repressor</keyword>
<dbReference type="Gene3D" id="2.30.30.1190">
    <property type="match status" value="1"/>
</dbReference>
<dbReference type="STRING" id="27835.A0A158QYM9"/>
<evidence type="ECO:0000256" key="9">
    <source>
        <dbReference type="ARBA" id="ARBA00023125"/>
    </source>
</evidence>
<comment type="subcellular location">
    <subcellularLocation>
        <location evidence="2">Nucleus</location>
    </subcellularLocation>
</comment>
<proteinExistence type="predicted"/>
<keyword evidence="11" id="KW-0539">Nucleus</keyword>
<evidence type="ECO:0000256" key="2">
    <source>
        <dbReference type="ARBA" id="ARBA00004123"/>
    </source>
</evidence>
<evidence type="ECO:0000256" key="10">
    <source>
        <dbReference type="ARBA" id="ARBA00023163"/>
    </source>
</evidence>
<feature type="zinc finger region" description="C3H1-type" evidence="12">
    <location>
        <begin position="150"/>
        <end position="176"/>
    </location>
</feature>
<keyword evidence="9" id="KW-0238">DNA-binding</keyword>
<dbReference type="Proteomes" id="UP000271162">
    <property type="component" value="Unassembled WGS sequence"/>
</dbReference>
<evidence type="ECO:0000256" key="7">
    <source>
        <dbReference type="ARBA" id="ARBA00022833"/>
    </source>
</evidence>
<sequence>MTNARGFYNYIFTLQSTLVLEGSILCKIAVIDEQLANGDGGAEQTSLLEMRADLMELVQLLKEQAEEEGTAQPEQGNDHHLTSATTSTEPVQLDDEFDEFIGMRCMAPYPSANLHVSHHTAVILEVLPIDADSVEKGLKARVLYSHPMVNGMRPCTHFLKGTCRFEEKCKFSHGEIISMNELNEYKEPDFESLTVGSLVLVAVSASPPLWEIGRLIAIDKDEVAVKVLKTNSDVSSKLDQIVPLDGEVEDTKDDLQLLETDQKHFSSTDSSDIIKNDSWGEQKGQRCGNVTVGDLGNWQGGGLGLKLMQKMGYKLGEGLGRNNDGIVHAVQAKICPKNSSVDACMNARIKVVDGMQKIKTRVREEMKHAHSSLETDIFTFLNRKLEQQPVKTEFEELKEENQMLARSSSKSLGVKGIDLEYELKQLRSKEKKLKDGVARNKHDKRTMERIKAQLTEVERSIEKVQAKQQRVHSEIFDRQKKKTKDIF</sequence>
<dbReference type="Pfam" id="PF01585">
    <property type="entry name" value="G-patch"/>
    <property type="match status" value="1"/>
</dbReference>
<dbReference type="WBParaSite" id="NBR_0000873701-mRNA-1">
    <property type="protein sequence ID" value="NBR_0000873701-mRNA-1"/>
    <property type="gene ID" value="NBR_0000873701"/>
</dbReference>
<evidence type="ECO:0000256" key="5">
    <source>
        <dbReference type="ARBA" id="ARBA00022723"/>
    </source>
</evidence>
<feature type="domain" description="C3H1-type" evidence="14">
    <location>
        <begin position="150"/>
        <end position="176"/>
    </location>
</feature>
<dbReference type="GO" id="GO:0001227">
    <property type="term" value="F:DNA-binding transcription repressor activity, RNA polymerase II-specific"/>
    <property type="evidence" value="ECO:0007669"/>
    <property type="project" value="TreeGrafter"/>
</dbReference>
<dbReference type="CDD" id="cd20384">
    <property type="entry name" value="Tudor_ZGPAT"/>
    <property type="match status" value="1"/>
</dbReference>
<evidence type="ECO:0000259" key="15">
    <source>
        <dbReference type="PROSITE" id="PS50174"/>
    </source>
</evidence>
<dbReference type="GO" id="GO:0005634">
    <property type="term" value="C:nucleus"/>
    <property type="evidence" value="ECO:0007669"/>
    <property type="project" value="UniProtKB-SubCell"/>
</dbReference>
<dbReference type="GO" id="GO:0008270">
    <property type="term" value="F:zinc ion binding"/>
    <property type="evidence" value="ECO:0007669"/>
    <property type="project" value="UniProtKB-KW"/>
</dbReference>
<protein>
    <recommendedName>
        <fullName evidence="3">Zinc finger CCCH-type with G patch domain-containing protein</fullName>
    </recommendedName>
</protein>
<dbReference type="AlphaFoldDB" id="A0A158QYM9"/>
<evidence type="ECO:0000313" key="17">
    <source>
        <dbReference type="Proteomes" id="UP000271162"/>
    </source>
</evidence>
<dbReference type="PANTHER" id="PTHR46297">
    <property type="entry name" value="ZINC FINGER CCCH-TYPE WITH G PATCH DOMAIN-CONTAINING PROTEIN"/>
    <property type="match status" value="1"/>
</dbReference>
<evidence type="ECO:0000256" key="6">
    <source>
        <dbReference type="ARBA" id="ARBA00022771"/>
    </source>
</evidence>
<keyword evidence="7 12" id="KW-0862">Zinc</keyword>
<organism evidence="18">
    <name type="scientific">Nippostrongylus brasiliensis</name>
    <name type="common">Rat hookworm</name>
    <dbReference type="NCBI Taxonomy" id="27835"/>
    <lineage>
        <taxon>Eukaryota</taxon>
        <taxon>Metazoa</taxon>
        <taxon>Ecdysozoa</taxon>
        <taxon>Nematoda</taxon>
        <taxon>Chromadorea</taxon>
        <taxon>Rhabditida</taxon>
        <taxon>Rhabditina</taxon>
        <taxon>Rhabditomorpha</taxon>
        <taxon>Strongyloidea</taxon>
        <taxon>Heligmosomidae</taxon>
        <taxon>Nippostrongylus</taxon>
    </lineage>
</organism>
<evidence type="ECO:0000313" key="16">
    <source>
        <dbReference type="EMBL" id="VDL72327.1"/>
    </source>
</evidence>
<reference evidence="16 17" key="2">
    <citation type="submission" date="2018-11" db="EMBL/GenBank/DDBJ databases">
        <authorList>
            <consortium name="Pathogen Informatics"/>
        </authorList>
    </citation>
    <scope>NUCLEOTIDE SEQUENCE [LARGE SCALE GENOMIC DNA]</scope>
</reference>
<dbReference type="InterPro" id="IPR000467">
    <property type="entry name" value="G_patch_dom"/>
</dbReference>
<evidence type="ECO:0000256" key="12">
    <source>
        <dbReference type="PROSITE-ProRule" id="PRU00723"/>
    </source>
</evidence>
<keyword evidence="10" id="KW-0804">Transcription</keyword>
<dbReference type="Pfam" id="PF00642">
    <property type="entry name" value="zf-CCCH"/>
    <property type="match status" value="1"/>
</dbReference>
<accession>A0A158QYM9</accession>